<accession>A0A372LC24</accession>
<feature type="transmembrane region" description="Helical" evidence="1">
    <location>
        <begin position="6"/>
        <end position="23"/>
    </location>
</feature>
<keyword evidence="1" id="KW-1133">Transmembrane helix</keyword>
<keyword evidence="4" id="KW-1185">Reference proteome</keyword>
<dbReference type="Pfam" id="PF07885">
    <property type="entry name" value="Ion_trans_2"/>
    <property type="match status" value="1"/>
</dbReference>
<feature type="transmembrane region" description="Helical" evidence="1">
    <location>
        <begin position="35"/>
        <end position="57"/>
    </location>
</feature>
<keyword evidence="1" id="KW-0472">Membrane</keyword>
<keyword evidence="3" id="KW-0813">Transport</keyword>
<name>A0A372LC24_9BACI</name>
<proteinExistence type="predicted"/>
<evidence type="ECO:0000256" key="1">
    <source>
        <dbReference type="SAM" id="Phobius"/>
    </source>
</evidence>
<gene>
    <name evidence="3" type="ORF">D0466_13805</name>
</gene>
<keyword evidence="3" id="KW-0406">Ion transport</keyword>
<dbReference type="AlphaFoldDB" id="A0A372LC24"/>
<dbReference type="EMBL" id="QVTD01000008">
    <property type="protein sequence ID" value="RFU63010.1"/>
    <property type="molecule type" value="Genomic_DNA"/>
</dbReference>
<feature type="domain" description="Potassium channel" evidence="2">
    <location>
        <begin position="68"/>
        <end position="125"/>
    </location>
</feature>
<dbReference type="OrthoDB" id="9813518at2"/>
<dbReference type="Proteomes" id="UP000262939">
    <property type="component" value="Unassembled WGS sequence"/>
</dbReference>
<reference evidence="3 4" key="1">
    <citation type="submission" date="2018-08" db="EMBL/GenBank/DDBJ databases">
        <title>Bacillus chawlae sp. nov., Bacillus glennii sp. nov., and Bacillus saganii sp. nov. Isolated from the Vehicle Assembly Building at Kennedy Space Center where the Viking Spacecraft were Assembled.</title>
        <authorList>
            <person name="Seuylemezian A."/>
            <person name="Vaishampayan P."/>
        </authorList>
    </citation>
    <scope>NUCLEOTIDE SEQUENCE [LARGE SCALE GENOMIC DNA]</scope>
    <source>
        <strain evidence="3 4">V44-8</strain>
    </source>
</reference>
<sequence length="139" mass="15961">MVFYLLMTLIVYCMAMSIRTIFIEEKGEQKFSLENLIWIANLYGTILIGFAMIFLLFELNHYAVILDSGMRVPDDFFKQLETSFYFSAMTMFSVGYGDVSPIGIGRIISAIEAFIGYTLPAAFLIRTVIDFEQQERKDV</sequence>
<evidence type="ECO:0000313" key="4">
    <source>
        <dbReference type="Proteomes" id="UP000262939"/>
    </source>
</evidence>
<protein>
    <submittedName>
        <fullName evidence="3">Two pore domain potassium channel family protein</fullName>
    </submittedName>
</protein>
<dbReference type="InterPro" id="IPR013099">
    <property type="entry name" value="K_chnl_dom"/>
</dbReference>
<feature type="transmembrane region" description="Helical" evidence="1">
    <location>
        <begin position="107"/>
        <end position="129"/>
    </location>
</feature>
<keyword evidence="1" id="KW-0812">Transmembrane</keyword>
<dbReference type="SUPFAM" id="SSF81324">
    <property type="entry name" value="Voltage-gated potassium channels"/>
    <property type="match status" value="1"/>
</dbReference>
<comment type="caution">
    <text evidence="3">The sequence shown here is derived from an EMBL/GenBank/DDBJ whole genome shotgun (WGS) entry which is preliminary data.</text>
</comment>
<dbReference type="Gene3D" id="1.10.287.70">
    <property type="match status" value="1"/>
</dbReference>
<dbReference type="GO" id="GO:0034220">
    <property type="term" value="P:monoatomic ion transmembrane transport"/>
    <property type="evidence" value="ECO:0007669"/>
    <property type="project" value="UniProtKB-KW"/>
</dbReference>
<evidence type="ECO:0000313" key="3">
    <source>
        <dbReference type="EMBL" id="RFU63010.1"/>
    </source>
</evidence>
<evidence type="ECO:0000259" key="2">
    <source>
        <dbReference type="Pfam" id="PF07885"/>
    </source>
</evidence>
<keyword evidence="3" id="KW-0407">Ion channel</keyword>
<organism evidence="3 4">
    <name type="scientific">Peribacillus glennii</name>
    <dbReference type="NCBI Taxonomy" id="2303991"/>
    <lineage>
        <taxon>Bacteria</taxon>
        <taxon>Bacillati</taxon>
        <taxon>Bacillota</taxon>
        <taxon>Bacilli</taxon>
        <taxon>Bacillales</taxon>
        <taxon>Bacillaceae</taxon>
        <taxon>Peribacillus</taxon>
    </lineage>
</organism>